<gene>
    <name evidence="1" type="ORF">SAMN05216469_102325</name>
</gene>
<dbReference type="AlphaFoldDB" id="A0A1H7GZQ1"/>
<dbReference type="RefSeq" id="WP_074829806.1">
    <property type="nucleotide sequence ID" value="NZ_FOAT01000002.1"/>
</dbReference>
<organism evidence="1 2">
    <name type="scientific">Ruminococcus albus</name>
    <dbReference type="NCBI Taxonomy" id="1264"/>
    <lineage>
        <taxon>Bacteria</taxon>
        <taxon>Bacillati</taxon>
        <taxon>Bacillota</taxon>
        <taxon>Clostridia</taxon>
        <taxon>Eubacteriales</taxon>
        <taxon>Oscillospiraceae</taxon>
        <taxon>Ruminococcus</taxon>
    </lineage>
</organism>
<evidence type="ECO:0000313" key="1">
    <source>
        <dbReference type="EMBL" id="SEK43524.1"/>
    </source>
</evidence>
<dbReference type="InterPro" id="IPR046553">
    <property type="entry name" value="DUF6707"/>
</dbReference>
<dbReference type="EMBL" id="FOAT01000002">
    <property type="protein sequence ID" value="SEK43524.1"/>
    <property type="molecule type" value="Genomic_DNA"/>
</dbReference>
<dbReference type="Pfam" id="PF20453">
    <property type="entry name" value="DUF6707"/>
    <property type="match status" value="1"/>
</dbReference>
<protein>
    <submittedName>
        <fullName evidence="1">Uncharacterized protein</fullName>
    </submittedName>
</protein>
<dbReference type="OrthoDB" id="1820337at2"/>
<proteinExistence type="predicted"/>
<name>A0A1H7GZQ1_RUMAL</name>
<dbReference type="Proteomes" id="UP000186015">
    <property type="component" value="Unassembled WGS sequence"/>
</dbReference>
<accession>A0A1H7GZQ1</accession>
<evidence type="ECO:0000313" key="2">
    <source>
        <dbReference type="Proteomes" id="UP000186015"/>
    </source>
</evidence>
<sequence length="182" mass="21418">MTELIERISITVDKKKVRSLCSKILKKCSFKSSRDLQNISALATWLYIYGYYDEMIEVCDLLKDMEFSGNYDIWFSTDMVMSLKSRVLRERGLTEGSQVLINKINEHRHPELYVNLVDSYMIDMDINIAEELKNRPRSLADGWRFCKLQSAIRYREAGKFPVPDEKFESDIKELVDILRQVK</sequence>
<reference evidence="1 2" key="1">
    <citation type="submission" date="2016-10" db="EMBL/GenBank/DDBJ databases">
        <authorList>
            <person name="de Groot N.N."/>
        </authorList>
    </citation>
    <scope>NUCLEOTIDE SEQUENCE [LARGE SCALE GENOMIC DNA]</scope>
    <source>
        <strain evidence="1 2">KH2T6</strain>
    </source>
</reference>